<dbReference type="CDD" id="cd00093">
    <property type="entry name" value="HTH_XRE"/>
    <property type="match status" value="1"/>
</dbReference>
<evidence type="ECO:0000259" key="2">
    <source>
        <dbReference type="PROSITE" id="PS50943"/>
    </source>
</evidence>
<protein>
    <recommendedName>
        <fullName evidence="2">HTH cro/C1-type domain-containing protein</fullName>
    </recommendedName>
</protein>
<evidence type="ECO:0000313" key="4">
    <source>
        <dbReference type="Proteomes" id="UP000287872"/>
    </source>
</evidence>
<evidence type="ECO:0000256" key="1">
    <source>
        <dbReference type="ARBA" id="ARBA00023125"/>
    </source>
</evidence>
<dbReference type="Gene3D" id="1.10.260.40">
    <property type="entry name" value="lambda repressor-like DNA-binding domains"/>
    <property type="match status" value="1"/>
</dbReference>
<keyword evidence="1" id="KW-0238">DNA-binding</keyword>
<name>A0A401UQQ1_9CLOT</name>
<dbReference type="PROSITE" id="PS50943">
    <property type="entry name" value="HTH_CROC1"/>
    <property type="match status" value="1"/>
</dbReference>
<dbReference type="PANTHER" id="PTHR46558:SF11">
    <property type="entry name" value="HTH-TYPE TRANSCRIPTIONAL REGULATOR XRE"/>
    <property type="match status" value="1"/>
</dbReference>
<dbReference type="GO" id="GO:0003677">
    <property type="term" value="F:DNA binding"/>
    <property type="evidence" value="ECO:0007669"/>
    <property type="project" value="UniProtKB-KW"/>
</dbReference>
<dbReference type="Proteomes" id="UP000287872">
    <property type="component" value="Unassembled WGS sequence"/>
</dbReference>
<dbReference type="SMART" id="SM00530">
    <property type="entry name" value="HTH_XRE"/>
    <property type="match status" value="1"/>
</dbReference>
<organism evidence="3 4">
    <name type="scientific">Clostridium tagluense</name>
    <dbReference type="NCBI Taxonomy" id="360422"/>
    <lineage>
        <taxon>Bacteria</taxon>
        <taxon>Bacillati</taxon>
        <taxon>Bacillota</taxon>
        <taxon>Clostridia</taxon>
        <taxon>Eubacteriales</taxon>
        <taxon>Clostridiaceae</taxon>
        <taxon>Clostridium</taxon>
    </lineage>
</organism>
<dbReference type="InterPro" id="IPR010982">
    <property type="entry name" value="Lambda_DNA-bd_dom_sf"/>
</dbReference>
<dbReference type="PANTHER" id="PTHR46558">
    <property type="entry name" value="TRACRIPTIONAL REGULATORY PROTEIN-RELATED-RELATED"/>
    <property type="match status" value="1"/>
</dbReference>
<dbReference type="AlphaFoldDB" id="A0A401UQQ1"/>
<dbReference type="Pfam" id="PF01381">
    <property type="entry name" value="HTH_3"/>
    <property type="match status" value="1"/>
</dbReference>
<proteinExistence type="predicted"/>
<dbReference type="SUPFAM" id="SSF47413">
    <property type="entry name" value="lambda repressor-like DNA-binding domains"/>
    <property type="match status" value="1"/>
</dbReference>
<keyword evidence="4" id="KW-1185">Reference proteome</keyword>
<feature type="domain" description="HTH cro/C1-type" evidence="2">
    <location>
        <begin position="8"/>
        <end position="62"/>
    </location>
</feature>
<comment type="caution">
    <text evidence="3">The sequence shown here is derived from an EMBL/GenBank/DDBJ whole genome shotgun (WGS) entry which is preliminary data.</text>
</comment>
<sequence>MVTFGDRLKTERNRIHITLETMAEDLKTTKATLSRYENCLREPKVDFVKQIADYLQCSTDYLLGRTDNRLGILVQDNVDNNDIKIEIDKSIYPDGLTHEQVIEILENLKKAGFKWESKDK</sequence>
<reference evidence="3 4" key="1">
    <citation type="submission" date="2018-11" db="EMBL/GenBank/DDBJ databases">
        <title>Genome sequencing and assembly of Clostridium tagluense strain A121.</title>
        <authorList>
            <person name="Murakami T."/>
            <person name="Segawa T."/>
            <person name="Shcherbakova V.A."/>
            <person name="Mori H."/>
            <person name="Yoshimura Y."/>
        </authorList>
    </citation>
    <scope>NUCLEOTIDE SEQUENCE [LARGE SCALE GENOMIC DNA]</scope>
    <source>
        <strain evidence="3 4">A121</strain>
    </source>
</reference>
<dbReference type="RefSeq" id="WP_185732790.1">
    <property type="nucleotide sequence ID" value="NZ_BHYK01000022.1"/>
</dbReference>
<dbReference type="InterPro" id="IPR001387">
    <property type="entry name" value="Cro/C1-type_HTH"/>
</dbReference>
<evidence type="ECO:0000313" key="3">
    <source>
        <dbReference type="EMBL" id="GCD11865.1"/>
    </source>
</evidence>
<gene>
    <name evidence="3" type="ORF">Ctaglu_34880</name>
</gene>
<accession>A0A401UQQ1</accession>
<dbReference type="EMBL" id="BHYK01000022">
    <property type="protein sequence ID" value="GCD11865.1"/>
    <property type="molecule type" value="Genomic_DNA"/>
</dbReference>